<dbReference type="EnsemblMetazoa" id="G12634.1">
    <property type="protein sequence ID" value="G12634.1:cds"/>
    <property type="gene ID" value="G12634"/>
</dbReference>
<name>A0A8W8I578_MAGGI</name>
<evidence type="ECO:0000256" key="1">
    <source>
        <dbReference type="SAM" id="Phobius"/>
    </source>
</evidence>
<dbReference type="OrthoDB" id="2016523at2759"/>
<feature type="transmembrane region" description="Helical" evidence="1">
    <location>
        <begin position="256"/>
        <end position="276"/>
    </location>
</feature>
<keyword evidence="1" id="KW-1133">Transmembrane helix</keyword>
<keyword evidence="3" id="KW-1185">Reference proteome</keyword>
<reference evidence="2" key="1">
    <citation type="submission" date="2022-08" db="UniProtKB">
        <authorList>
            <consortium name="EnsemblMetazoa"/>
        </authorList>
    </citation>
    <scope>IDENTIFICATION</scope>
    <source>
        <strain evidence="2">05x7-T-G4-1.051#20</strain>
    </source>
</reference>
<dbReference type="GO" id="GO:0006506">
    <property type="term" value="P:GPI anchor biosynthetic process"/>
    <property type="evidence" value="ECO:0007669"/>
    <property type="project" value="InterPro"/>
</dbReference>
<keyword evidence="1" id="KW-0472">Membrane</keyword>
<dbReference type="PANTHER" id="PTHR31410:SF1">
    <property type="entry name" value="POST-GPI ATTACHMENT TO PROTEINS FACTOR 4"/>
    <property type="match status" value="1"/>
</dbReference>
<feature type="transmembrane region" description="Helical" evidence="1">
    <location>
        <begin position="282"/>
        <end position="301"/>
    </location>
</feature>
<protein>
    <recommendedName>
        <fullName evidence="4">Transmembrane protein 246</fullName>
    </recommendedName>
</protein>
<feature type="transmembrane region" description="Helical" evidence="1">
    <location>
        <begin position="6"/>
        <end position="31"/>
    </location>
</feature>
<dbReference type="InterPro" id="IPR029675">
    <property type="entry name" value="PGAP4"/>
</dbReference>
<accession>A0A8W8I578</accession>
<keyword evidence="1" id="KW-0812">Transmembrane</keyword>
<dbReference type="EnsemblMetazoa" id="G12634.2">
    <property type="protein sequence ID" value="G12634.2:cds"/>
    <property type="gene ID" value="G12634"/>
</dbReference>
<dbReference type="CDD" id="cd22190">
    <property type="entry name" value="PGAP4"/>
    <property type="match status" value="1"/>
</dbReference>
<evidence type="ECO:0000313" key="2">
    <source>
        <dbReference type="EnsemblMetazoa" id="G12634.1:cds"/>
    </source>
</evidence>
<sequence length="401" mass="47069">MRPFKILILQLLLFVTTFILVIPPLCIKLPFSKFYYVYNKKDDISKKAELLNTKRYDKSLAYFGALQPDSSKQFYLNMEKSGQLDLVVTIVSVKRKDHENLGYLTQAVARMDKLLKEDTFFKRKFLFICNVDQNPYGHEEAKKLEKYIPVTHRFHNFTTYLEKSPHKSLYQQHSFDTYQKETIDYMFCLELAHSMNPDYVLMMEDDTLPLPQSLEVVNFKVKWLTSFRNPPIKDFAYIKLYYPPKWQGFANEVKRILEVVAIGMVGTGCFVLVFAFRKKRSVQHLFAVFGAIYFVLISLLLDRQNILELRRLASQFYSLNISPGCCTPAMFYPKWVIPELLKYLAGANNKYHTDIAIYNFITSQNLTAYQIEPNLFVHIGMYTSIHKNSRKDPQEFIFFGT</sequence>
<evidence type="ECO:0000313" key="3">
    <source>
        <dbReference type="Proteomes" id="UP000005408"/>
    </source>
</evidence>
<organism evidence="2 3">
    <name type="scientific">Magallana gigas</name>
    <name type="common">Pacific oyster</name>
    <name type="synonym">Crassostrea gigas</name>
    <dbReference type="NCBI Taxonomy" id="29159"/>
    <lineage>
        <taxon>Eukaryota</taxon>
        <taxon>Metazoa</taxon>
        <taxon>Spiralia</taxon>
        <taxon>Lophotrochozoa</taxon>
        <taxon>Mollusca</taxon>
        <taxon>Bivalvia</taxon>
        <taxon>Autobranchia</taxon>
        <taxon>Pteriomorphia</taxon>
        <taxon>Ostreida</taxon>
        <taxon>Ostreoidea</taxon>
        <taxon>Ostreidae</taxon>
        <taxon>Magallana</taxon>
    </lineage>
</organism>
<dbReference type="GO" id="GO:0016757">
    <property type="term" value="F:glycosyltransferase activity"/>
    <property type="evidence" value="ECO:0007669"/>
    <property type="project" value="InterPro"/>
</dbReference>
<dbReference type="OMA" id="CNELPYS"/>
<dbReference type="AlphaFoldDB" id="A0A8W8I578"/>
<evidence type="ECO:0008006" key="4">
    <source>
        <dbReference type="Google" id="ProtNLM"/>
    </source>
</evidence>
<dbReference type="GO" id="GO:0000139">
    <property type="term" value="C:Golgi membrane"/>
    <property type="evidence" value="ECO:0007669"/>
    <property type="project" value="InterPro"/>
</dbReference>
<dbReference type="Proteomes" id="UP000005408">
    <property type="component" value="Unassembled WGS sequence"/>
</dbReference>
<dbReference type="PANTHER" id="PTHR31410">
    <property type="entry name" value="TRANSMEMBRANE PROTEIN 246"/>
    <property type="match status" value="1"/>
</dbReference>
<proteinExistence type="predicted"/>